<feature type="coiled-coil region" evidence="1">
    <location>
        <begin position="89"/>
        <end position="116"/>
    </location>
</feature>
<dbReference type="RefSeq" id="WP_029670593.1">
    <property type="nucleotide sequence ID" value="NZ_BPLV01000001.1"/>
</dbReference>
<protein>
    <submittedName>
        <fullName evidence="2">Uncharacterized protein</fullName>
    </submittedName>
</protein>
<dbReference type="AlphaFoldDB" id="A0A448ZYR1"/>
<dbReference type="EMBL" id="LR214939">
    <property type="protein sequence ID" value="VEU56285.1"/>
    <property type="molecule type" value="Genomic_DNA"/>
</dbReference>
<proteinExistence type="predicted"/>
<keyword evidence="1" id="KW-0175">Coiled coil</keyword>
<keyword evidence="2" id="KW-0614">Plasmid</keyword>
<reference evidence="2" key="1">
    <citation type="submission" date="2019-01" db="EMBL/GenBank/DDBJ databases">
        <authorList>
            <consortium name="Pathogen Informatics"/>
        </authorList>
    </citation>
    <scope>NUCLEOTIDE SEQUENCE [LARGE SCALE GENOMIC DNA]</scope>
    <source>
        <strain evidence="2">NCTC10113</strain>
    </source>
</reference>
<sequence length="153" mass="18271">MENKFKVNISFIDNKTETFDKVNAYLNLNDEDDWIMLDSNMIGSYELILIKLVIEEKRTKKEIYVFAKNANLILKNNILDIETFSQRNLFIKIKQKQNLKKQIADLKNKFDYLNAKQFIGLDVNEFLSYKQLKYDLYILKLRDLFNLKEANNV</sequence>
<gene>
    <name evidence="2" type="ORF">NCTC10113_01188</name>
</gene>
<name>A0A448ZYR1_METSV</name>
<accession>A0A448ZYR1</accession>
<dbReference type="NCBIfam" id="NF045935">
    <property type="entry name" value="MSC_0621_epsi"/>
    <property type="match status" value="1"/>
</dbReference>
<organism evidence="2">
    <name type="scientific">Metamycoplasma salivarium</name>
    <name type="common">Mycoplasma salivarium</name>
    <dbReference type="NCBI Taxonomy" id="2124"/>
    <lineage>
        <taxon>Bacteria</taxon>
        <taxon>Bacillati</taxon>
        <taxon>Mycoplasmatota</taxon>
        <taxon>Mycoplasmoidales</taxon>
        <taxon>Metamycoplasmataceae</taxon>
        <taxon>Metamycoplasma</taxon>
    </lineage>
</organism>
<evidence type="ECO:0000256" key="1">
    <source>
        <dbReference type="SAM" id="Coils"/>
    </source>
</evidence>
<geneLocation type="plasmid" evidence="2">
    <name>2</name>
</geneLocation>
<evidence type="ECO:0000313" key="2">
    <source>
        <dbReference type="EMBL" id="VEU56285.1"/>
    </source>
</evidence>